<protein>
    <recommendedName>
        <fullName evidence="2">Protein ZIP4 homolog</fullName>
    </recommendedName>
</protein>
<keyword evidence="1" id="KW-0469">Meiosis</keyword>
<evidence type="ECO:0000256" key="2">
    <source>
        <dbReference type="ARBA" id="ARBA00031845"/>
    </source>
</evidence>
<dbReference type="PROSITE" id="PS50005">
    <property type="entry name" value="TPR"/>
    <property type="match status" value="1"/>
</dbReference>
<dbReference type="PANTHER" id="PTHR40375:SF2">
    <property type="entry name" value="SPORULATION-SPECIFIC PROTEIN 22"/>
    <property type="match status" value="1"/>
</dbReference>
<evidence type="ECO:0000313" key="4">
    <source>
        <dbReference type="EMBL" id="KAJ8440365.1"/>
    </source>
</evidence>
<name>A0A9Q1KCE5_9CARY</name>
<dbReference type="Gene3D" id="1.25.40.10">
    <property type="entry name" value="Tetratricopeptide repeat domain"/>
    <property type="match status" value="2"/>
</dbReference>
<sequence length="926" mass="102631">MRIAEMSSPELRQQDSLSLFLSQTETLIKQAELLSPRAPLPSSLSSQLRQCLTHLSQLASSFSNPVKLQLWKLSYRLWNACVDLSNAGAGKGVVELRQVAADLLSIAGDVAGVPSPSMKAASFYYKTGLIWFEMRNFDSANNCFEKATDLISKVEIDSISDPGERKLVLDLNIARARSAWEVSDRNVSLALLNRSKKFLFETAENYKALSEQYLAFGKALLMKNEGSEANESLKLMNEGLELCERGLRVVKKTDETLTLKSLRDKTLRFIAALHLQREEFESVIKCVRVLRDHSADQHPSLSVLAMKAWLGLGRFSEAEKELRDMVVNKGIPESVWLSAVETYFKIVGVAAVETVKSVFLGLLGRCQVSAIAAVRVIYKVVGEGGGGGEGLRVREKMAAELAGDERVVTLFAGDRAAKERTALHAVLAAAHFRLKEYQTSAELFEKAMLYVPSGVENRILRAKGYRVLCLCHLGLSQLDEAQEYIDEAEKLEPNIASAFLKYKIYLQKNDHGAATAQMKTMMSCTDFTTEFLFLSAHEAVACRALSVAVASLCDLLNFYTSKKSMPIAEIVVFRTILMILIQEPGNELEVLKFMKRAQARTCELGTDNFFGKGEVGRRERNWIATNSWNLGTKAGVEKNYELSAEFLSLAAEFYDVKIDGEAEGSNIMVCKSIVLAVSAMIAAEKEKKVVMLDAERKKAIEMLDRAGKLVKILSTGAKIADCDGNSSLDANLYFMYTLNAYELYGRVNDSGSQQLVVSNFANSKACNPKYLLQIGLTASHSPQLNPEVATFTLNTCLSALLASTSPDYKDIALVIRRLISIAVVYKGDADDEVVYNLYKQAYRIMVGLLEGEYPVDEGKWLVTTAWNRAAVPVRLGQVDGATKWMNMGLELAKKFPGLETYRACMEDYISGFDKKLQEDDELRGNL</sequence>
<dbReference type="SUPFAM" id="SSF48452">
    <property type="entry name" value="TPR-like"/>
    <property type="match status" value="2"/>
</dbReference>
<keyword evidence="5" id="KW-1185">Reference proteome</keyword>
<dbReference type="EMBL" id="JAKOGI010000193">
    <property type="protein sequence ID" value="KAJ8440365.1"/>
    <property type="molecule type" value="Genomic_DNA"/>
</dbReference>
<evidence type="ECO:0000256" key="3">
    <source>
        <dbReference type="PROSITE-ProRule" id="PRU00339"/>
    </source>
</evidence>
<proteinExistence type="predicted"/>
<reference evidence="4" key="1">
    <citation type="submission" date="2022-04" db="EMBL/GenBank/DDBJ databases">
        <title>Carnegiea gigantea Genome sequencing and assembly v2.</title>
        <authorList>
            <person name="Copetti D."/>
            <person name="Sanderson M.J."/>
            <person name="Burquez A."/>
            <person name="Wojciechowski M.F."/>
        </authorList>
    </citation>
    <scope>NUCLEOTIDE SEQUENCE</scope>
    <source>
        <strain evidence="4">SGP5-SGP5p</strain>
        <tissue evidence="4">Aerial part</tissue>
    </source>
</reference>
<dbReference type="InterPro" id="IPR039057">
    <property type="entry name" value="Spo22/ZIP4"/>
</dbReference>
<keyword evidence="3" id="KW-0802">TPR repeat</keyword>
<organism evidence="4 5">
    <name type="scientific">Carnegiea gigantea</name>
    <dbReference type="NCBI Taxonomy" id="171969"/>
    <lineage>
        <taxon>Eukaryota</taxon>
        <taxon>Viridiplantae</taxon>
        <taxon>Streptophyta</taxon>
        <taxon>Embryophyta</taxon>
        <taxon>Tracheophyta</taxon>
        <taxon>Spermatophyta</taxon>
        <taxon>Magnoliopsida</taxon>
        <taxon>eudicotyledons</taxon>
        <taxon>Gunneridae</taxon>
        <taxon>Pentapetalae</taxon>
        <taxon>Caryophyllales</taxon>
        <taxon>Cactineae</taxon>
        <taxon>Cactaceae</taxon>
        <taxon>Cactoideae</taxon>
        <taxon>Echinocereeae</taxon>
        <taxon>Carnegiea</taxon>
    </lineage>
</organism>
<dbReference type="InterPro" id="IPR013940">
    <property type="entry name" value="Spo22/ZIP4/TEX11"/>
</dbReference>
<dbReference type="Pfam" id="PF08631">
    <property type="entry name" value="SPO22"/>
    <property type="match status" value="1"/>
</dbReference>
<dbReference type="InterPro" id="IPR011990">
    <property type="entry name" value="TPR-like_helical_dom_sf"/>
</dbReference>
<feature type="repeat" description="TPR" evidence="3">
    <location>
        <begin position="121"/>
        <end position="154"/>
    </location>
</feature>
<accession>A0A9Q1KCE5</accession>
<dbReference type="SMART" id="SM00028">
    <property type="entry name" value="TPR"/>
    <property type="match status" value="3"/>
</dbReference>
<dbReference type="AlphaFoldDB" id="A0A9Q1KCE5"/>
<dbReference type="GO" id="GO:0090173">
    <property type="term" value="P:regulation of synaptonemal complex assembly"/>
    <property type="evidence" value="ECO:0007669"/>
    <property type="project" value="InterPro"/>
</dbReference>
<evidence type="ECO:0000256" key="1">
    <source>
        <dbReference type="ARBA" id="ARBA00023254"/>
    </source>
</evidence>
<dbReference type="InterPro" id="IPR019734">
    <property type="entry name" value="TPR_rpt"/>
</dbReference>
<dbReference type="GO" id="GO:0051321">
    <property type="term" value="P:meiotic cell cycle"/>
    <property type="evidence" value="ECO:0007669"/>
    <property type="project" value="UniProtKB-KW"/>
</dbReference>
<evidence type="ECO:0000313" key="5">
    <source>
        <dbReference type="Proteomes" id="UP001153076"/>
    </source>
</evidence>
<dbReference type="OrthoDB" id="65716at2759"/>
<dbReference type="PANTHER" id="PTHR40375">
    <property type="entry name" value="SPORULATION-SPECIFIC PROTEIN 22"/>
    <property type="match status" value="1"/>
</dbReference>
<gene>
    <name evidence="4" type="ORF">Cgig2_012801</name>
</gene>
<dbReference type="Proteomes" id="UP001153076">
    <property type="component" value="Unassembled WGS sequence"/>
</dbReference>
<comment type="caution">
    <text evidence="4">The sequence shown here is derived from an EMBL/GenBank/DDBJ whole genome shotgun (WGS) entry which is preliminary data.</text>
</comment>